<gene>
    <name evidence="6" type="ORF">P153DRAFT_322875</name>
</gene>
<dbReference type="GO" id="GO:0016592">
    <property type="term" value="C:mediator complex"/>
    <property type="evidence" value="ECO:0007669"/>
    <property type="project" value="InterPro"/>
</dbReference>
<proteinExistence type="inferred from homology"/>
<accession>A0A6A6A2F6</accession>
<keyword evidence="7" id="KW-1185">Reference proteome</keyword>
<reference evidence="6" key="1">
    <citation type="journal article" date="2020" name="Stud. Mycol.">
        <title>101 Dothideomycetes genomes: a test case for predicting lifestyles and emergence of pathogens.</title>
        <authorList>
            <person name="Haridas S."/>
            <person name="Albert R."/>
            <person name="Binder M."/>
            <person name="Bloem J."/>
            <person name="Labutti K."/>
            <person name="Salamov A."/>
            <person name="Andreopoulos B."/>
            <person name="Baker S."/>
            <person name="Barry K."/>
            <person name="Bills G."/>
            <person name="Bluhm B."/>
            <person name="Cannon C."/>
            <person name="Castanera R."/>
            <person name="Culley D."/>
            <person name="Daum C."/>
            <person name="Ezra D."/>
            <person name="Gonzalez J."/>
            <person name="Henrissat B."/>
            <person name="Kuo A."/>
            <person name="Liang C."/>
            <person name="Lipzen A."/>
            <person name="Lutzoni F."/>
            <person name="Magnuson J."/>
            <person name="Mondo S."/>
            <person name="Nolan M."/>
            <person name="Ohm R."/>
            <person name="Pangilinan J."/>
            <person name="Park H.-J."/>
            <person name="Ramirez L."/>
            <person name="Alfaro M."/>
            <person name="Sun H."/>
            <person name="Tritt A."/>
            <person name="Yoshinaga Y."/>
            <person name="Zwiers L.-H."/>
            <person name="Turgeon B."/>
            <person name="Goodwin S."/>
            <person name="Spatafora J."/>
            <person name="Crous P."/>
            <person name="Grigoriev I."/>
        </authorList>
    </citation>
    <scope>NUCLEOTIDE SEQUENCE</scope>
    <source>
        <strain evidence="6">CBS 119687</strain>
    </source>
</reference>
<dbReference type="EMBL" id="ML977514">
    <property type="protein sequence ID" value="KAF2125980.1"/>
    <property type="molecule type" value="Genomic_DNA"/>
</dbReference>
<evidence type="ECO:0000256" key="5">
    <source>
        <dbReference type="ARBA" id="ARBA00023242"/>
    </source>
</evidence>
<dbReference type="RefSeq" id="XP_033520372.1">
    <property type="nucleotide sequence ID" value="XM_033665190.1"/>
</dbReference>
<evidence type="ECO:0000256" key="1">
    <source>
        <dbReference type="ARBA" id="ARBA00004123"/>
    </source>
</evidence>
<keyword evidence="5" id="KW-0539">Nucleus</keyword>
<name>A0A6A6A2F6_9PLEO</name>
<dbReference type="OrthoDB" id="203279at2759"/>
<dbReference type="Pfam" id="PF06179">
    <property type="entry name" value="Med22"/>
    <property type="match status" value="1"/>
</dbReference>
<dbReference type="GO" id="GO:0003712">
    <property type="term" value="F:transcription coregulator activity"/>
    <property type="evidence" value="ECO:0007669"/>
    <property type="project" value="InterPro"/>
</dbReference>
<comment type="subcellular location">
    <subcellularLocation>
        <location evidence="1">Nucleus</location>
    </subcellularLocation>
</comment>
<dbReference type="AlphaFoldDB" id="A0A6A6A2F6"/>
<protein>
    <submittedName>
        <fullName evidence="6">Uncharacterized protein</fullName>
    </submittedName>
</protein>
<sequence>MDPSNRTKEALIARTESLCTSIADIRVTDPWAGDGYLSTILRAVKMADSSAHANVPQLEGVHDYATTAQREGRIREQTAGLVRTTQEISTLIRDLQELWLFGGLDTLGE</sequence>
<dbReference type="GO" id="GO:0006357">
    <property type="term" value="P:regulation of transcription by RNA polymerase II"/>
    <property type="evidence" value="ECO:0007669"/>
    <property type="project" value="InterPro"/>
</dbReference>
<comment type="similarity">
    <text evidence="2">Belongs to the Mediator complex subunit 22 family.</text>
</comment>
<dbReference type="Proteomes" id="UP000799771">
    <property type="component" value="Unassembled WGS sequence"/>
</dbReference>
<organism evidence="6 7">
    <name type="scientific">Dothidotthia symphoricarpi CBS 119687</name>
    <dbReference type="NCBI Taxonomy" id="1392245"/>
    <lineage>
        <taxon>Eukaryota</taxon>
        <taxon>Fungi</taxon>
        <taxon>Dikarya</taxon>
        <taxon>Ascomycota</taxon>
        <taxon>Pezizomycotina</taxon>
        <taxon>Dothideomycetes</taxon>
        <taxon>Pleosporomycetidae</taxon>
        <taxon>Pleosporales</taxon>
        <taxon>Dothidotthiaceae</taxon>
        <taxon>Dothidotthia</taxon>
    </lineage>
</organism>
<dbReference type="GeneID" id="54405622"/>
<evidence type="ECO:0000256" key="4">
    <source>
        <dbReference type="ARBA" id="ARBA00023163"/>
    </source>
</evidence>
<dbReference type="InterPro" id="IPR009332">
    <property type="entry name" value="Med22"/>
</dbReference>
<evidence type="ECO:0000313" key="6">
    <source>
        <dbReference type="EMBL" id="KAF2125980.1"/>
    </source>
</evidence>
<evidence type="ECO:0000256" key="2">
    <source>
        <dbReference type="ARBA" id="ARBA00005942"/>
    </source>
</evidence>
<evidence type="ECO:0000313" key="7">
    <source>
        <dbReference type="Proteomes" id="UP000799771"/>
    </source>
</evidence>
<keyword evidence="4" id="KW-0804">Transcription</keyword>
<feature type="non-terminal residue" evidence="6">
    <location>
        <position position="109"/>
    </location>
</feature>
<keyword evidence="3" id="KW-0805">Transcription regulation</keyword>
<evidence type="ECO:0000256" key="3">
    <source>
        <dbReference type="ARBA" id="ARBA00023015"/>
    </source>
</evidence>